<dbReference type="Gene3D" id="1.10.8.400">
    <property type="entry name" value="Enoyl acyl carrier protein reductase"/>
    <property type="match status" value="1"/>
</dbReference>
<evidence type="ECO:0000256" key="5">
    <source>
        <dbReference type="ARBA" id="ARBA00023002"/>
    </source>
</evidence>
<dbReference type="EMBL" id="AUXX01000031">
    <property type="protein sequence ID" value="KZN63938.1"/>
    <property type="molecule type" value="Genomic_DNA"/>
</dbReference>
<dbReference type="CDD" id="cd05372">
    <property type="entry name" value="ENR_SDR"/>
    <property type="match status" value="1"/>
</dbReference>
<dbReference type="GO" id="GO:0006633">
    <property type="term" value="P:fatty acid biosynthetic process"/>
    <property type="evidence" value="ECO:0007669"/>
    <property type="project" value="UniProtKB-UniPathway"/>
</dbReference>
<dbReference type="PIRSF" id="PIRSF000094">
    <property type="entry name" value="Enoyl-ACP_rdct"/>
    <property type="match status" value="1"/>
</dbReference>
<dbReference type="NCBIfam" id="NF005717">
    <property type="entry name" value="PRK07533.1"/>
    <property type="match status" value="1"/>
</dbReference>
<keyword evidence="4" id="KW-0276">Fatty acid metabolism</keyword>
<dbReference type="Gene3D" id="3.40.50.720">
    <property type="entry name" value="NAD(P)-binding Rossmann-like Domain"/>
    <property type="match status" value="1"/>
</dbReference>
<dbReference type="PANTHER" id="PTHR43159:SF2">
    <property type="entry name" value="ENOYL-[ACYL-CARRIER-PROTEIN] REDUCTASE [NADH], CHLOROPLASTIC"/>
    <property type="match status" value="1"/>
</dbReference>
<dbReference type="PATRIC" id="fig|1365257.3.peg.3543"/>
<keyword evidence="8 11" id="KW-0520">NAD</keyword>
<feature type="binding site" evidence="10">
    <location>
        <position position="95"/>
    </location>
    <ligand>
        <name>substrate</name>
    </ligand>
</feature>
<keyword evidence="5 8" id="KW-0560">Oxidoreductase</keyword>
<reference evidence="12 13" key="1">
    <citation type="submission" date="2013-07" db="EMBL/GenBank/DDBJ databases">
        <title>Comparative Genomic and Metabolomic Analysis of Twelve Strains of Pseudoalteromonas luteoviolacea.</title>
        <authorList>
            <person name="Vynne N.G."/>
            <person name="Mansson M."/>
            <person name="Gram L."/>
        </authorList>
    </citation>
    <scope>NUCLEOTIDE SEQUENCE [LARGE SCALE GENOMIC DNA]</scope>
    <source>
        <strain evidence="12 13">S4060-1</strain>
    </source>
</reference>
<name>A0A167L7F2_9GAMM</name>
<dbReference type="InterPro" id="IPR002347">
    <property type="entry name" value="SDR_fam"/>
</dbReference>
<dbReference type="UniPathway" id="UPA00094"/>
<dbReference type="InterPro" id="IPR014358">
    <property type="entry name" value="Enoyl-ACP_Rdtase_NADH"/>
</dbReference>
<feature type="binding site" evidence="11">
    <location>
        <begin position="19"/>
        <end position="20"/>
    </location>
    <ligand>
        <name>NAD(+)</name>
        <dbReference type="ChEBI" id="CHEBI:57540"/>
    </ligand>
</feature>
<dbReference type="PROSITE" id="PS51257">
    <property type="entry name" value="PROKAR_LIPOPROTEIN"/>
    <property type="match status" value="1"/>
</dbReference>
<dbReference type="RefSeq" id="WP_063381967.1">
    <property type="nucleotide sequence ID" value="NZ_AUXX01000031.1"/>
</dbReference>
<dbReference type="Pfam" id="PF13561">
    <property type="entry name" value="adh_short_C2"/>
    <property type="match status" value="1"/>
</dbReference>
<evidence type="ECO:0000256" key="3">
    <source>
        <dbReference type="ARBA" id="ARBA00022516"/>
    </source>
</evidence>
<keyword evidence="3 8" id="KW-0444">Lipid biosynthesis</keyword>
<evidence type="ECO:0000256" key="8">
    <source>
        <dbReference type="PIRNR" id="PIRNR000094"/>
    </source>
</evidence>
<feature type="active site" description="Proton acceptor" evidence="9">
    <location>
        <position position="145"/>
    </location>
</feature>
<evidence type="ECO:0000256" key="1">
    <source>
        <dbReference type="ARBA" id="ARBA00005194"/>
    </source>
</evidence>
<dbReference type="GO" id="GO:0004318">
    <property type="term" value="F:enoyl-[acyl-carrier-protein] reductase (NADH) activity"/>
    <property type="evidence" value="ECO:0007669"/>
    <property type="project" value="UniProtKB-EC"/>
</dbReference>
<evidence type="ECO:0000256" key="10">
    <source>
        <dbReference type="PIRSR" id="PIRSR000094-2"/>
    </source>
</evidence>
<evidence type="ECO:0000256" key="2">
    <source>
        <dbReference type="ARBA" id="ARBA00009233"/>
    </source>
</evidence>
<evidence type="ECO:0000256" key="4">
    <source>
        <dbReference type="ARBA" id="ARBA00022832"/>
    </source>
</evidence>
<protein>
    <recommendedName>
        <fullName evidence="8">Enoyl-[acyl-carrier-protein] reductase [NADH]</fullName>
        <ecNumber evidence="8">1.3.1.9</ecNumber>
    </recommendedName>
</protein>
<organism evidence="12 13">
    <name type="scientific">Pseudoalteromonas luteoviolacea S4060-1</name>
    <dbReference type="NCBI Taxonomy" id="1365257"/>
    <lineage>
        <taxon>Bacteria</taxon>
        <taxon>Pseudomonadati</taxon>
        <taxon>Pseudomonadota</taxon>
        <taxon>Gammaproteobacteria</taxon>
        <taxon>Alteromonadales</taxon>
        <taxon>Pseudoalteromonadaceae</taxon>
        <taxon>Pseudoalteromonas</taxon>
    </lineage>
</organism>
<feature type="binding site" evidence="11">
    <location>
        <position position="13"/>
    </location>
    <ligand>
        <name>NAD(+)</name>
        <dbReference type="ChEBI" id="CHEBI:57540"/>
    </ligand>
</feature>
<gene>
    <name evidence="12" type="ORF">N478_23610</name>
</gene>
<evidence type="ECO:0000256" key="7">
    <source>
        <dbReference type="ARBA" id="ARBA00023160"/>
    </source>
</evidence>
<feature type="active site" description="Proton acceptor" evidence="9">
    <location>
        <position position="155"/>
    </location>
</feature>
<dbReference type="PRINTS" id="PR00081">
    <property type="entry name" value="GDHRDH"/>
</dbReference>
<dbReference type="InterPro" id="IPR036291">
    <property type="entry name" value="NAD(P)-bd_dom_sf"/>
</dbReference>
<comment type="similarity">
    <text evidence="2 8">Belongs to the short-chain dehydrogenases/reductases (SDR) family. FabI subfamily.</text>
</comment>
<feature type="binding site" evidence="11">
    <location>
        <begin position="191"/>
        <end position="195"/>
    </location>
    <ligand>
        <name>NAD(+)</name>
        <dbReference type="ChEBI" id="CHEBI:57540"/>
    </ligand>
</feature>
<keyword evidence="7 8" id="KW-0275">Fatty acid biosynthesis</keyword>
<proteinExistence type="inferred from homology"/>
<accession>A0A167L7F2</accession>
<comment type="pathway">
    <text evidence="1">Lipid metabolism; fatty acid biosynthesis.</text>
</comment>
<dbReference type="EC" id="1.3.1.9" evidence="8"/>
<feature type="binding site" evidence="11">
    <location>
        <position position="162"/>
    </location>
    <ligand>
        <name>NAD(+)</name>
        <dbReference type="ChEBI" id="CHEBI:57540"/>
    </ligand>
</feature>
<dbReference type="Proteomes" id="UP000076661">
    <property type="component" value="Unassembled WGS sequence"/>
</dbReference>
<evidence type="ECO:0000256" key="9">
    <source>
        <dbReference type="PIRSR" id="PIRSR000094-1"/>
    </source>
</evidence>
<comment type="catalytic activity">
    <reaction evidence="8">
        <text>a 2,3-saturated acyl-[ACP] + NAD(+) = a (2E)-enoyl-[ACP] + NADH + H(+)</text>
        <dbReference type="Rhea" id="RHEA:10240"/>
        <dbReference type="Rhea" id="RHEA-COMP:9925"/>
        <dbReference type="Rhea" id="RHEA-COMP:9926"/>
        <dbReference type="ChEBI" id="CHEBI:15378"/>
        <dbReference type="ChEBI" id="CHEBI:57540"/>
        <dbReference type="ChEBI" id="CHEBI:57945"/>
        <dbReference type="ChEBI" id="CHEBI:78784"/>
        <dbReference type="ChEBI" id="CHEBI:78785"/>
        <dbReference type="EC" id="1.3.1.9"/>
    </reaction>
</comment>
<evidence type="ECO:0000256" key="11">
    <source>
        <dbReference type="PIRSR" id="PIRSR000094-3"/>
    </source>
</evidence>
<dbReference type="SUPFAM" id="SSF51735">
    <property type="entry name" value="NAD(P)-binding Rossmann-fold domains"/>
    <property type="match status" value="1"/>
</dbReference>
<evidence type="ECO:0000313" key="12">
    <source>
        <dbReference type="EMBL" id="KZN63938.1"/>
    </source>
</evidence>
<sequence length="254" mass="27414">MYDLKGKKGLVVGVANQHSIAFSCAQMLYDQGAELIVSYANEKTAPYIQPLQDTLPSVLFKQCDVSCDEQLASLAAIAQSELGNIDFVIHSVAFAPKEDLKGRLIDAHRAGFQLAMDVSCLSFIRLIRLLEPILNPASSLITMSYLGGARAVQNYGLMGPIKASLESSVRYMALELGQQGHRVNALSPGPIKTRAASGLKDFDLLLERSEHKSPLKRNLSPEDVAGAAVFLVSDLSMAITGSTLYVDNGYHAVD</sequence>
<dbReference type="AlphaFoldDB" id="A0A167L7F2"/>
<evidence type="ECO:0000256" key="6">
    <source>
        <dbReference type="ARBA" id="ARBA00023098"/>
    </source>
</evidence>
<keyword evidence="6" id="KW-0443">Lipid metabolism</keyword>
<feature type="binding site" evidence="11">
    <location>
        <begin position="64"/>
        <end position="65"/>
    </location>
    <ligand>
        <name>NAD(+)</name>
        <dbReference type="ChEBI" id="CHEBI:57540"/>
    </ligand>
</feature>
<dbReference type="PANTHER" id="PTHR43159">
    <property type="entry name" value="ENOYL-[ACYL-CARRIER-PROTEIN] REDUCTASE"/>
    <property type="match status" value="1"/>
</dbReference>
<comment type="caution">
    <text evidence="12">The sequence shown here is derived from an EMBL/GenBank/DDBJ whole genome shotgun (WGS) entry which is preliminary data.</text>
</comment>
<evidence type="ECO:0000313" key="13">
    <source>
        <dbReference type="Proteomes" id="UP000076661"/>
    </source>
</evidence>
<feature type="binding site" evidence="11">
    <location>
        <position position="92"/>
    </location>
    <ligand>
        <name>NAD(+)</name>
        <dbReference type="ChEBI" id="CHEBI:57540"/>
    </ligand>
</feature>